<proteinExistence type="predicted"/>
<evidence type="ECO:0000256" key="3">
    <source>
        <dbReference type="ARBA" id="ARBA00022691"/>
    </source>
</evidence>
<reference evidence="5" key="1">
    <citation type="journal article" date="2019" name="Int. J. Syst. Evol. Microbiol.">
        <title>The Global Catalogue of Microorganisms (GCM) 10K type strain sequencing project: providing services to taxonomists for standard genome sequencing and annotation.</title>
        <authorList>
            <consortium name="The Broad Institute Genomics Platform"/>
            <consortium name="The Broad Institute Genome Sequencing Center for Infectious Disease"/>
            <person name="Wu L."/>
            <person name="Ma J."/>
        </authorList>
    </citation>
    <scope>NUCLEOTIDE SEQUENCE [LARGE SCALE GENOMIC DNA]</scope>
    <source>
        <strain evidence="5">JCM 14304</strain>
    </source>
</reference>
<evidence type="ECO:0000313" key="4">
    <source>
        <dbReference type="EMBL" id="GAA1597955.1"/>
    </source>
</evidence>
<keyword evidence="3" id="KW-0949">S-adenosyl-L-methionine</keyword>
<accession>A0ABP4Q3N7</accession>
<evidence type="ECO:0008006" key="6">
    <source>
        <dbReference type="Google" id="ProtNLM"/>
    </source>
</evidence>
<gene>
    <name evidence="4" type="ORF">GCM10009742_51510</name>
</gene>
<keyword evidence="5" id="KW-1185">Reference proteome</keyword>
<protein>
    <recommendedName>
        <fullName evidence="6">O-methyltransferase YrrM</fullName>
    </recommendedName>
</protein>
<dbReference type="Proteomes" id="UP001500190">
    <property type="component" value="Unassembled WGS sequence"/>
</dbReference>
<dbReference type="EMBL" id="BAAAND010000008">
    <property type="protein sequence ID" value="GAA1597955.1"/>
    <property type="molecule type" value="Genomic_DNA"/>
</dbReference>
<evidence type="ECO:0000313" key="5">
    <source>
        <dbReference type="Proteomes" id="UP001500190"/>
    </source>
</evidence>
<dbReference type="PANTHER" id="PTHR43167">
    <property type="entry name" value="PUTATIVE (AFU_ORTHOLOGUE AFUA_6G01830)-RELATED"/>
    <property type="match status" value="1"/>
</dbReference>
<dbReference type="SUPFAM" id="SSF53335">
    <property type="entry name" value="S-adenosyl-L-methionine-dependent methyltransferases"/>
    <property type="match status" value="1"/>
</dbReference>
<evidence type="ECO:0000256" key="2">
    <source>
        <dbReference type="ARBA" id="ARBA00022679"/>
    </source>
</evidence>
<sequence>MEVVPPLVLRAEQAAAEVGMPLRRTGSGPSCCLPDAGRFLAMLAAGCTGGTIGESGTGVGYGAAWIASAMPADCRLITVESDENRAAAARWVLADDPRVEVIHGDALPELTRRAPYDLLFADGGQQPPEIVELLRVGGRLVNDDVTPADLLPVDSPYRLHDPKRTFFFADPRLIATEVVLPDRHNSLLVGTRTA</sequence>
<keyword evidence="1" id="KW-0489">Methyltransferase</keyword>
<name>A0ABP4Q3N7_9ACTN</name>
<comment type="caution">
    <text evidence="4">The sequence shown here is derived from an EMBL/GenBank/DDBJ whole genome shotgun (WGS) entry which is preliminary data.</text>
</comment>
<dbReference type="InterPro" id="IPR029063">
    <property type="entry name" value="SAM-dependent_MTases_sf"/>
</dbReference>
<organism evidence="4 5">
    <name type="scientific">Kribbella karoonensis</name>
    <dbReference type="NCBI Taxonomy" id="324851"/>
    <lineage>
        <taxon>Bacteria</taxon>
        <taxon>Bacillati</taxon>
        <taxon>Actinomycetota</taxon>
        <taxon>Actinomycetes</taxon>
        <taxon>Propionibacteriales</taxon>
        <taxon>Kribbellaceae</taxon>
        <taxon>Kribbella</taxon>
    </lineage>
</organism>
<dbReference type="InterPro" id="IPR002935">
    <property type="entry name" value="SAM_O-MeTrfase"/>
</dbReference>
<dbReference type="CDD" id="cd02440">
    <property type="entry name" value="AdoMet_MTases"/>
    <property type="match status" value="1"/>
</dbReference>
<keyword evidence="2" id="KW-0808">Transferase</keyword>
<dbReference type="PANTHER" id="PTHR43167:SF1">
    <property type="entry name" value="PUTATIVE (AFU_ORTHOLOGUE AFUA_6G01830)-RELATED"/>
    <property type="match status" value="1"/>
</dbReference>
<dbReference type="RefSeq" id="WP_344195719.1">
    <property type="nucleotide sequence ID" value="NZ_BAAAND010000008.1"/>
</dbReference>
<dbReference type="Gene3D" id="3.40.50.150">
    <property type="entry name" value="Vaccinia Virus protein VP39"/>
    <property type="match status" value="1"/>
</dbReference>
<evidence type="ECO:0000256" key="1">
    <source>
        <dbReference type="ARBA" id="ARBA00022603"/>
    </source>
</evidence>
<dbReference type="Pfam" id="PF01596">
    <property type="entry name" value="Methyltransf_3"/>
    <property type="match status" value="1"/>
</dbReference>